<comment type="caution">
    <text evidence="2">The sequence shown here is derived from an EMBL/GenBank/DDBJ whole genome shotgun (WGS) entry which is preliminary data.</text>
</comment>
<evidence type="ECO:0000313" key="2">
    <source>
        <dbReference type="EMBL" id="PIT93655.1"/>
    </source>
</evidence>
<protein>
    <submittedName>
        <fullName evidence="2">Transcriptional regulator</fullName>
    </submittedName>
</protein>
<dbReference type="CDD" id="cd00090">
    <property type="entry name" value="HTH_ARSR"/>
    <property type="match status" value="1"/>
</dbReference>
<evidence type="ECO:0000259" key="1">
    <source>
        <dbReference type="Pfam" id="PF01978"/>
    </source>
</evidence>
<feature type="domain" description="Transcription regulator TrmB N-terminal" evidence="1">
    <location>
        <begin position="42"/>
        <end position="104"/>
    </location>
</feature>
<gene>
    <name evidence="2" type="ORF">COU00_03215</name>
</gene>
<dbReference type="InterPro" id="IPR002831">
    <property type="entry name" value="Tscrpt_reg_TrmB_N"/>
</dbReference>
<dbReference type="InterPro" id="IPR036388">
    <property type="entry name" value="WH-like_DNA-bd_sf"/>
</dbReference>
<dbReference type="Gene3D" id="1.10.10.10">
    <property type="entry name" value="Winged helix-like DNA-binding domain superfamily/Winged helix DNA-binding domain"/>
    <property type="match status" value="1"/>
</dbReference>
<dbReference type="SUPFAM" id="SSF46785">
    <property type="entry name" value="Winged helix' DNA-binding domain"/>
    <property type="match status" value="1"/>
</dbReference>
<proteinExistence type="predicted"/>
<dbReference type="PANTHER" id="PTHR34293:SF1">
    <property type="entry name" value="HTH-TYPE TRANSCRIPTIONAL REGULATOR TRMBL2"/>
    <property type="match status" value="1"/>
</dbReference>
<evidence type="ECO:0000313" key="3">
    <source>
        <dbReference type="Proteomes" id="UP000229335"/>
    </source>
</evidence>
<sequence length="281" mass="32379">MLYFKHILFIYKFFVEKKLTEKMKKYIMWITNKLMSNIELTLEKIGLGNKEIAVYLACLQLGPSSVRALAEQADINRGTTYDILKSLQKQGLVSYYHKEKNQYFVAEDPQKLKDFISERQEQLEKTKTEVDGIIPELQSLYNNAEDKPIAKHYENLSGVKTILQDVIAACRAGEKHYFVYSCAAIRRYLYEAYGNFNKDRIAAGVAVDTIALGAGGETVGLDRRKWLSHKKTAPTYTLIYEGKIAMISVNKKNQLHGVIIEDKNIYLTQKMLFENLWHKLT</sequence>
<dbReference type="Pfam" id="PF01978">
    <property type="entry name" value="TrmB"/>
    <property type="match status" value="1"/>
</dbReference>
<dbReference type="AlphaFoldDB" id="A0A2M6WLJ4"/>
<name>A0A2M6WLJ4_9BACT</name>
<accession>A0A2M6WLJ4</accession>
<organism evidence="2 3">
    <name type="scientific">Candidatus Falkowbacteria bacterium CG10_big_fil_rev_8_21_14_0_10_43_11</name>
    <dbReference type="NCBI Taxonomy" id="1974568"/>
    <lineage>
        <taxon>Bacteria</taxon>
        <taxon>Candidatus Falkowiibacteriota</taxon>
    </lineage>
</organism>
<dbReference type="Proteomes" id="UP000229335">
    <property type="component" value="Unassembled WGS sequence"/>
</dbReference>
<dbReference type="InterPro" id="IPR011991">
    <property type="entry name" value="ArsR-like_HTH"/>
</dbReference>
<reference evidence="3" key="1">
    <citation type="submission" date="2017-09" db="EMBL/GenBank/DDBJ databases">
        <title>Depth-based differentiation of microbial function through sediment-hosted aquifers and enrichment of novel symbionts in the deep terrestrial subsurface.</title>
        <authorList>
            <person name="Probst A.J."/>
            <person name="Ladd B."/>
            <person name="Jarett J.K."/>
            <person name="Geller-Mcgrath D.E."/>
            <person name="Sieber C.M.K."/>
            <person name="Emerson J.B."/>
            <person name="Anantharaman K."/>
            <person name="Thomas B.C."/>
            <person name="Malmstrom R."/>
            <person name="Stieglmeier M."/>
            <person name="Klingl A."/>
            <person name="Woyke T."/>
            <person name="Ryan C.M."/>
            <person name="Banfield J.F."/>
        </authorList>
    </citation>
    <scope>NUCLEOTIDE SEQUENCE [LARGE SCALE GENOMIC DNA]</scope>
</reference>
<dbReference type="EMBL" id="PFAS01000056">
    <property type="protein sequence ID" value="PIT93655.1"/>
    <property type="molecule type" value="Genomic_DNA"/>
</dbReference>
<dbReference type="InterPro" id="IPR036390">
    <property type="entry name" value="WH_DNA-bd_sf"/>
</dbReference>
<dbReference type="InterPro" id="IPR051797">
    <property type="entry name" value="TrmB-like"/>
</dbReference>
<dbReference type="PANTHER" id="PTHR34293">
    <property type="entry name" value="HTH-TYPE TRANSCRIPTIONAL REGULATOR TRMBL2"/>
    <property type="match status" value="1"/>
</dbReference>